<reference evidence="1" key="1">
    <citation type="submission" date="2021-11" db="EMBL/GenBank/DDBJ databases">
        <authorList>
            <consortium name="Genoscope - CEA"/>
            <person name="William W."/>
        </authorList>
    </citation>
    <scope>NUCLEOTIDE SEQUENCE</scope>
</reference>
<protein>
    <submittedName>
        <fullName evidence="1">Uncharacterized protein</fullName>
    </submittedName>
</protein>
<accession>A0A8J2SQI5</accession>
<keyword evidence="2" id="KW-1185">Reference proteome</keyword>
<sequence>MSCQGTPECYRGDHALPRIRDRPACDPGAVRKLEQQHRDGELAAADYTQARRVALGLPQVGPTGSLKPRALYGPAVWPEGVTKKDTGSILLTGAELIIATELRVKCHSYEVGERYPIEPWLKNNGIDYTVAEKIQGAIGMHPSHIESWLRWDSGRAPIAPDWKSRPRVLKADITEDVRFAFYRAMDEARLAIDAGRAPAGALQHARWWRGALHNGESSLYIEGRAPSEQFPGLPDDVLRCVGEFLAPTSPVDCIRAIEDVIEDSQEHCDENPHYDDIDELRRLESEELGEVLEAVSYYLNGRHTNSGLTGRNDLWGFSGIKGEESRVETAKTLKLVSKCFRLALKKNVIRLNARLKGYKNHEAMLAGKYALAERVWKEDPYHHDY</sequence>
<gene>
    <name evidence="1" type="ORF">PECAL_4P22280</name>
</gene>
<name>A0A8J2SQI5_9STRA</name>
<dbReference type="EMBL" id="CAKKNE010000004">
    <property type="protein sequence ID" value="CAH0374915.1"/>
    <property type="molecule type" value="Genomic_DNA"/>
</dbReference>
<proteinExistence type="predicted"/>
<dbReference type="AlphaFoldDB" id="A0A8J2SQI5"/>
<evidence type="ECO:0000313" key="2">
    <source>
        <dbReference type="Proteomes" id="UP000789595"/>
    </source>
</evidence>
<organism evidence="1 2">
    <name type="scientific">Pelagomonas calceolata</name>
    <dbReference type="NCBI Taxonomy" id="35677"/>
    <lineage>
        <taxon>Eukaryota</taxon>
        <taxon>Sar</taxon>
        <taxon>Stramenopiles</taxon>
        <taxon>Ochrophyta</taxon>
        <taxon>Pelagophyceae</taxon>
        <taxon>Pelagomonadales</taxon>
        <taxon>Pelagomonadaceae</taxon>
        <taxon>Pelagomonas</taxon>
    </lineage>
</organism>
<dbReference type="Proteomes" id="UP000789595">
    <property type="component" value="Unassembled WGS sequence"/>
</dbReference>
<comment type="caution">
    <text evidence="1">The sequence shown here is derived from an EMBL/GenBank/DDBJ whole genome shotgun (WGS) entry which is preliminary data.</text>
</comment>
<evidence type="ECO:0000313" key="1">
    <source>
        <dbReference type="EMBL" id="CAH0374915.1"/>
    </source>
</evidence>